<dbReference type="InterPro" id="IPR005944">
    <property type="entry name" value="Pro_iminopeptidase"/>
</dbReference>
<dbReference type="Gene3D" id="3.40.50.1820">
    <property type="entry name" value="alpha/beta hydrolase"/>
    <property type="match status" value="1"/>
</dbReference>
<dbReference type="InterPro" id="IPR002410">
    <property type="entry name" value="Peptidase_S33"/>
</dbReference>
<proteinExistence type="inferred from homology"/>
<evidence type="ECO:0000256" key="1">
    <source>
        <dbReference type="ARBA" id="ARBA00001585"/>
    </source>
</evidence>
<sequence length="372" mass="43200">MQNYFIPTYLSIDYDEKAGKQMFKSQPPNKTLENGTATIETIQLGIAKQSIMIRGQDTSHPILLFLHGGPGFAPIGFMRHYQEELEKHFIVVHWDQRGAGKSFSAKMDPKAINLDQFVSDTHELVQILLERFKQKKIYLAAHSWGSIIGARFAKKYPSLLHAYIGIGQMTDVQKSALLSYQFVLIHARHNRKFLAMRALKRIGYPPYKDLRHVLVQHKWLTRFGGLIRKGNLFQYLAKGFFSSEYTLLDWIKWIRGYRTSFKRLMPQLLQVNLFEEIQELKVPAYFCVGRYDFYSPFELQEQFYEQLDAPVKDMIWFENSAHAPHLEESSSFLVLLLRVKEESLLFQQKKLQNQSHKAANGKAGEPTVKHAP</sequence>
<dbReference type="EMBL" id="JAECVU010000010">
    <property type="protein sequence ID" value="MBH8589669.1"/>
    <property type="molecule type" value="Genomic_DNA"/>
</dbReference>
<dbReference type="EC" id="3.4.11.5" evidence="4"/>
<feature type="domain" description="AB hydrolase-1" evidence="10">
    <location>
        <begin position="61"/>
        <end position="327"/>
    </location>
</feature>
<evidence type="ECO:0000256" key="8">
    <source>
        <dbReference type="ARBA" id="ARBA00022801"/>
    </source>
</evidence>
<dbReference type="InterPro" id="IPR000073">
    <property type="entry name" value="AB_hydrolase_1"/>
</dbReference>
<evidence type="ECO:0000256" key="9">
    <source>
        <dbReference type="ARBA" id="ARBA00029605"/>
    </source>
</evidence>
<dbReference type="GO" id="GO:0016787">
    <property type="term" value="F:hydrolase activity"/>
    <property type="evidence" value="ECO:0007669"/>
    <property type="project" value="UniProtKB-KW"/>
</dbReference>
<dbReference type="RefSeq" id="WP_052186752.1">
    <property type="nucleotide sequence ID" value="NZ_CP039710.1"/>
</dbReference>
<protein>
    <recommendedName>
        <fullName evidence="4">prolyl aminopeptidase</fullName>
        <ecNumber evidence="4">3.4.11.5</ecNumber>
    </recommendedName>
    <alternativeName>
        <fullName evidence="9">Prolyl aminopeptidase</fullName>
    </alternativeName>
</protein>
<dbReference type="SUPFAM" id="SSF53474">
    <property type="entry name" value="alpha/beta-Hydrolases"/>
    <property type="match status" value="1"/>
</dbReference>
<dbReference type="Pfam" id="PF00561">
    <property type="entry name" value="Abhydrolase_1"/>
    <property type="match status" value="1"/>
</dbReference>
<evidence type="ECO:0000313" key="11">
    <source>
        <dbReference type="EMBL" id="MBH8589669.1"/>
    </source>
</evidence>
<comment type="catalytic activity">
    <reaction evidence="1">
        <text>Release of N-terminal proline from a peptide.</text>
        <dbReference type="EC" id="3.4.11.5"/>
    </reaction>
</comment>
<evidence type="ECO:0000256" key="3">
    <source>
        <dbReference type="ARBA" id="ARBA00010088"/>
    </source>
</evidence>
<gene>
    <name evidence="11" type="ORF">I8U22_12770</name>
</gene>
<evidence type="ECO:0000256" key="7">
    <source>
        <dbReference type="ARBA" id="ARBA00022670"/>
    </source>
</evidence>
<dbReference type="PANTHER" id="PTHR43722">
    <property type="entry name" value="PROLINE IMINOPEPTIDASE"/>
    <property type="match status" value="1"/>
</dbReference>
<evidence type="ECO:0000256" key="6">
    <source>
        <dbReference type="ARBA" id="ARBA00022490"/>
    </source>
</evidence>
<dbReference type="InterPro" id="IPR029058">
    <property type="entry name" value="AB_hydrolase_fold"/>
</dbReference>
<dbReference type="PRINTS" id="PR00793">
    <property type="entry name" value="PROAMNOPTASE"/>
</dbReference>
<comment type="caution">
    <text evidence="11">The sequence shown here is derived from an EMBL/GenBank/DDBJ whole genome shotgun (WGS) entry which is preliminary data.</text>
</comment>
<dbReference type="Proteomes" id="UP000641910">
    <property type="component" value="Unassembled WGS sequence"/>
</dbReference>
<evidence type="ECO:0000256" key="2">
    <source>
        <dbReference type="ARBA" id="ARBA00004496"/>
    </source>
</evidence>
<dbReference type="PANTHER" id="PTHR43722:SF1">
    <property type="entry name" value="PROLINE IMINOPEPTIDASE"/>
    <property type="match status" value="1"/>
</dbReference>
<evidence type="ECO:0000256" key="4">
    <source>
        <dbReference type="ARBA" id="ARBA00012568"/>
    </source>
</evidence>
<name>A0ABS0QK60_THEVU</name>
<evidence type="ECO:0000259" key="10">
    <source>
        <dbReference type="Pfam" id="PF00561"/>
    </source>
</evidence>
<keyword evidence="8 11" id="KW-0378">Hydrolase</keyword>
<organism evidence="11 12">
    <name type="scientific">Thermoactinomyces vulgaris</name>
    <dbReference type="NCBI Taxonomy" id="2026"/>
    <lineage>
        <taxon>Bacteria</taxon>
        <taxon>Bacillati</taxon>
        <taxon>Bacillota</taxon>
        <taxon>Bacilli</taxon>
        <taxon>Bacillales</taxon>
        <taxon>Thermoactinomycetaceae</taxon>
        <taxon>Thermoactinomyces</taxon>
    </lineage>
</organism>
<reference evidence="11 12" key="1">
    <citation type="submission" date="2020-12" db="EMBL/GenBank/DDBJ databases">
        <title>WGS of Thermoactinomyces spp.</title>
        <authorList>
            <person name="Cheng K."/>
        </authorList>
    </citation>
    <scope>NUCLEOTIDE SEQUENCE [LARGE SCALE GENOMIC DNA]</scope>
    <source>
        <strain evidence="12">CICC 10650\ACCC 41061</strain>
    </source>
</reference>
<evidence type="ECO:0000313" key="12">
    <source>
        <dbReference type="Proteomes" id="UP000641910"/>
    </source>
</evidence>
<comment type="subcellular location">
    <subcellularLocation>
        <location evidence="2">Cytoplasm</location>
    </subcellularLocation>
</comment>
<accession>A0ABS0QK60</accession>
<keyword evidence="12" id="KW-1185">Reference proteome</keyword>
<evidence type="ECO:0000256" key="5">
    <source>
        <dbReference type="ARBA" id="ARBA00022438"/>
    </source>
</evidence>
<keyword evidence="7" id="KW-0645">Protease</keyword>
<keyword evidence="6" id="KW-0963">Cytoplasm</keyword>
<keyword evidence="5" id="KW-0031">Aminopeptidase</keyword>
<comment type="similarity">
    <text evidence="3">Belongs to the peptidase S33 family.</text>
</comment>